<dbReference type="InterPro" id="IPR051610">
    <property type="entry name" value="GPI/OXD"/>
</dbReference>
<dbReference type="Pfam" id="PF07883">
    <property type="entry name" value="Cupin_2"/>
    <property type="match status" value="1"/>
</dbReference>
<name>A0ABW6SAE8_9NOCA</name>
<dbReference type="Gene3D" id="2.60.120.10">
    <property type="entry name" value="Jelly Rolls"/>
    <property type="match status" value="1"/>
</dbReference>
<organism evidence="3 4">
    <name type="scientific">Nocardia jiangxiensis</name>
    <dbReference type="NCBI Taxonomy" id="282685"/>
    <lineage>
        <taxon>Bacteria</taxon>
        <taxon>Bacillati</taxon>
        <taxon>Actinomycetota</taxon>
        <taxon>Actinomycetes</taxon>
        <taxon>Mycobacteriales</taxon>
        <taxon>Nocardiaceae</taxon>
        <taxon>Nocardia</taxon>
    </lineage>
</organism>
<evidence type="ECO:0000313" key="3">
    <source>
        <dbReference type="EMBL" id="MFF3572149.1"/>
    </source>
</evidence>
<dbReference type="InterPro" id="IPR014710">
    <property type="entry name" value="RmlC-like_jellyroll"/>
</dbReference>
<keyword evidence="4" id="KW-1185">Reference proteome</keyword>
<dbReference type="PANTHER" id="PTHR35848">
    <property type="entry name" value="OXALATE-BINDING PROTEIN"/>
    <property type="match status" value="1"/>
</dbReference>
<evidence type="ECO:0000313" key="4">
    <source>
        <dbReference type="Proteomes" id="UP001601992"/>
    </source>
</evidence>
<gene>
    <name evidence="3" type="ORF">ACFYXQ_30650</name>
</gene>
<evidence type="ECO:0000259" key="2">
    <source>
        <dbReference type="Pfam" id="PF07883"/>
    </source>
</evidence>
<dbReference type="Proteomes" id="UP001601992">
    <property type="component" value="Unassembled WGS sequence"/>
</dbReference>
<keyword evidence="1" id="KW-0479">Metal-binding</keyword>
<dbReference type="InterPro" id="IPR013096">
    <property type="entry name" value="Cupin_2"/>
</dbReference>
<dbReference type="EMBL" id="JBIAQY010000012">
    <property type="protein sequence ID" value="MFF3572149.1"/>
    <property type="molecule type" value="Genomic_DNA"/>
</dbReference>
<dbReference type="InterPro" id="IPR011051">
    <property type="entry name" value="RmlC_Cupin_sf"/>
</dbReference>
<proteinExistence type="predicted"/>
<protein>
    <submittedName>
        <fullName evidence="3">Cupin domain-containing protein</fullName>
    </submittedName>
</protein>
<accession>A0ABW6SAE8</accession>
<comment type="caution">
    <text evidence="3">The sequence shown here is derived from an EMBL/GenBank/DDBJ whole genome shotgun (WGS) entry which is preliminary data.</text>
</comment>
<evidence type="ECO:0000256" key="1">
    <source>
        <dbReference type="ARBA" id="ARBA00022723"/>
    </source>
</evidence>
<dbReference type="RefSeq" id="WP_063713043.1">
    <property type="nucleotide sequence ID" value="NZ_JBIAQY010000012.1"/>
</dbReference>
<reference evidence="3 4" key="1">
    <citation type="submission" date="2024-10" db="EMBL/GenBank/DDBJ databases">
        <title>The Natural Products Discovery Center: Release of the First 8490 Sequenced Strains for Exploring Actinobacteria Biosynthetic Diversity.</title>
        <authorList>
            <person name="Kalkreuter E."/>
            <person name="Kautsar S.A."/>
            <person name="Yang D."/>
            <person name="Bader C.D."/>
            <person name="Teijaro C.N."/>
            <person name="Fluegel L."/>
            <person name="Davis C.M."/>
            <person name="Simpson J.R."/>
            <person name="Lauterbach L."/>
            <person name="Steele A.D."/>
            <person name="Gui C."/>
            <person name="Meng S."/>
            <person name="Li G."/>
            <person name="Viehrig K."/>
            <person name="Ye F."/>
            <person name="Su P."/>
            <person name="Kiefer A.F."/>
            <person name="Nichols A."/>
            <person name="Cepeda A.J."/>
            <person name="Yan W."/>
            <person name="Fan B."/>
            <person name="Jiang Y."/>
            <person name="Adhikari A."/>
            <person name="Zheng C.-J."/>
            <person name="Schuster L."/>
            <person name="Cowan T.M."/>
            <person name="Smanski M.J."/>
            <person name="Chevrette M.G."/>
            <person name="De Carvalho L.P.S."/>
            <person name="Shen B."/>
        </authorList>
    </citation>
    <scope>NUCLEOTIDE SEQUENCE [LARGE SCALE GENOMIC DNA]</scope>
    <source>
        <strain evidence="3 4">NPDC002593</strain>
    </source>
</reference>
<feature type="domain" description="Cupin type-2" evidence="2">
    <location>
        <begin position="43"/>
        <end position="105"/>
    </location>
</feature>
<sequence>MAEAPVVKHVDDLVARLIAPTDLVKLVPLTGPADGSPASVFFEIWEPGGAQPKNSHPESVEIFLILNGEAEATSDEHMVRLTQGDVLVLPKGSTHTIRNTSATERLYAVTIMATDNEGSLPDGFEHLVTTGTPTTFDDQDKQAIFAGLRQS</sequence>
<dbReference type="SUPFAM" id="SSF51182">
    <property type="entry name" value="RmlC-like cupins"/>
    <property type="match status" value="1"/>
</dbReference>
<dbReference type="PANTHER" id="PTHR35848:SF6">
    <property type="entry name" value="CUPIN TYPE-2 DOMAIN-CONTAINING PROTEIN"/>
    <property type="match status" value="1"/>
</dbReference>